<dbReference type="CDD" id="cd02953">
    <property type="entry name" value="DsbDgamma"/>
    <property type="match status" value="1"/>
</dbReference>
<keyword evidence="6" id="KW-0676">Redox-active center</keyword>
<feature type="domain" description="Thiol:disulfide interchange protein DsbD N-terminal" evidence="10">
    <location>
        <begin position="62"/>
        <end position="179"/>
    </location>
</feature>
<keyword evidence="12" id="KW-1185">Reference proteome</keyword>
<dbReference type="Pfam" id="PF11412">
    <property type="entry name" value="DsbD_N"/>
    <property type="match status" value="1"/>
</dbReference>
<feature type="transmembrane region" description="Helical" evidence="7">
    <location>
        <begin position="483"/>
        <end position="507"/>
    </location>
</feature>
<dbReference type="Gene3D" id="3.40.30.10">
    <property type="entry name" value="Glutaredoxin"/>
    <property type="match status" value="1"/>
</dbReference>
<dbReference type="InterPro" id="IPR017937">
    <property type="entry name" value="Thioredoxin_CS"/>
</dbReference>
<dbReference type="GO" id="GO:0016020">
    <property type="term" value="C:membrane"/>
    <property type="evidence" value="ECO:0007669"/>
    <property type="project" value="UniProtKB-SubCell"/>
</dbReference>
<dbReference type="SUPFAM" id="SSF52833">
    <property type="entry name" value="Thioredoxin-like"/>
    <property type="match status" value="1"/>
</dbReference>
<keyword evidence="4 7" id="KW-1133">Transmembrane helix</keyword>
<feature type="transmembrane region" description="Helical" evidence="7">
    <location>
        <begin position="371"/>
        <end position="396"/>
    </location>
</feature>
<comment type="caution">
    <text evidence="11">The sequence shown here is derived from an EMBL/GenBank/DDBJ whole genome shotgun (WGS) entry which is preliminary data.</text>
</comment>
<reference evidence="11 12" key="1">
    <citation type="journal article" date="2018" name="Int. J. Syst. Evol. Microbiol.">
        <title>Mesosutterella multiformis gen. nov., sp. nov., a member of the family Sutterellaceae and Sutterella megalosphaeroides sp. nov., isolated from human faeces.</title>
        <authorList>
            <person name="Sakamoto M."/>
            <person name="Ikeyama N."/>
            <person name="Kunihiro T."/>
            <person name="Iino T."/>
            <person name="Yuki M."/>
            <person name="Ohkuma M."/>
        </authorList>
    </citation>
    <scope>NUCLEOTIDE SEQUENCE [LARGE SCALE GENOMIC DNA]</scope>
    <source>
        <strain evidence="11 12">4NBBH2</strain>
    </source>
</reference>
<keyword evidence="5 7" id="KW-0472">Membrane</keyword>
<feature type="domain" description="Cytochrome C biogenesis protein transmembrane" evidence="9">
    <location>
        <begin position="330"/>
        <end position="540"/>
    </location>
</feature>
<feature type="transmembrane region" description="Helical" evidence="7">
    <location>
        <begin position="326"/>
        <end position="350"/>
    </location>
</feature>
<evidence type="ECO:0000256" key="6">
    <source>
        <dbReference type="ARBA" id="ARBA00023284"/>
    </source>
</evidence>
<evidence type="ECO:0000256" key="3">
    <source>
        <dbReference type="ARBA" id="ARBA00022748"/>
    </source>
</evidence>
<feature type="transmembrane region" description="Helical" evidence="7">
    <location>
        <begin position="550"/>
        <end position="569"/>
    </location>
</feature>
<dbReference type="Pfam" id="PF02683">
    <property type="entry name" value="DsbD_TM"/>
    <property type="match status" value="1"/>
</dbReference>
<evidence type="ECO:0000313" key="11">
    <source>
        <dbReference type="EMBL" id="GBO93087.1"/>
    </source>
</evidence>
<dbReference type="InterPro" id="IPR028250">
    <property type="entry name" value="DsbDN"/>
</dbReference>
<dbReference type="Proteomes" id="UP000266091">
    <property type="component" value="Unassembled WGS sequence"/>
</dbReference>
<sequence>MKAPRLLIGLLAAATLIQTAGASGAFVTGSGDSSPASGIFQSSGAGAAPSPLAPGRSAVKARLITAQTAAVPGKSLKLAVELTHDAGWHTYWKNPGDVGSPTEFQWTVPSGWKVTGPAWPEPTETQALSLTNYGISGKALYPFTASVPQNASGTALVRVHVSWVACKEQCVPGDATLETKIPVASSAAASPEAPLIEAAASQVPDPAPKDIRAVKNGSRVLISVPGHHVDITFFPDAPGTVFKPDAGPAIHQGDATARAYTVSVQPGSKFGLVDGLLLVDGGKKNGGATYQLTVTPESGSVPAAAAAAVTSGGTGTPDGGLKQLTFLTAVLFAALGGLILNLMPCVFPVLSLKMLDLIGASNDGRLIRHGLAFTAGVLLTMGALSGTLIALQAAGASLGWGFQLQNPVIVLILALLFLAITMNLAGVFEFTLGSRAGGNLALKTPTRGLLGSFFTGILAVIVASPCTAPFMGAALGFALSQPAAIAVTVFLALGFGMALPWLLLTIFPGWVKWLPKPGAWMETLKKVMAIPVGLAAVWLLWVLSQQLSRNGLMIVAGILVLAAVSLWLIGRGQRLKPFGGLYPASFPAAAAAALVLYIGVGQFAPAAMSLEGTAWQAWSPEAVQAARNSGKPVFIDFTAAWCVTCQVNKKAVIDTEDVESAARNLGYARFLADWTNKDPAISAELARYRHNGVPLYIVISKSGAVKVLPELLTKDTLLSALKEGAN</sequence>
<feature type="chain" id="PRO_5017424196" evidence="8">
    <location>
        <begin position="26"/>
        <end position="726"/>
    </location>
</feature>
<dbReference type="GO" id="GO:0015035">
    <property type="term" value="F:protein-disulfide reductase activity"/>
    <property type="evidence" value="ECO:0007669"/>
    <property type="project" value="TreeGrafter"/>
</dbReference>
<name>A0A388S9Y6_9BURK</name>
<evidence type="ECO:0000256" key="8">
    <source>
        <dbReference type="SAM" id="SignalP"/>
    </source>
</evidence>
<dbReference type="GO" id="GO:0045454">
    <property type="term" value="P:cell redox homeostasis"/>
    <property type="evidence" value="ECO:0007669"/>
    <property type="project" value="TreeGrafter"/>
</dbReference>
<dbReference type="EMBL" id="BGZJ01000001">
    <property type="protein sequence ID" value="GBO93087.1"/>
    <property type="molecule type" value="Genomic_DNA"/>
</dbReference>
<evidence type="ECO:0000259" key="10">
    <source>
        <dbReference type="Pfam" id="PF11412"/>
    </source>
</evidence>
<evidence type="ECO:0000256" key="1">
    <source>
        <dbReference type="ARBA" id="ARBA00004141"/>
    </source>
</evidence>
<evidence type="ECO:0000256" key="4">
    <source>
        <dbReference type="ARBA" id="ARBA00022989"/>
    </source>
</evidence>
<keyword evidence="3" id="KW-0201">Cytochrome c-type biogenesis</keyword>
<organism evidence="11 12">
    <name type="scientific">Mesosutterella multiformis</name>
    <dbReference type="NCBI Taxonomy" id="2259133"/>
    <lineage>
        <taxon>Bacteria</taxon>
        <taxon>Pseudomonadati</taxon>
        <taxon>Pseudomonadota</taxon>
        <taxon>Betaproteobacteria</taxon>
        <taxon>Burkholderiales</taxon>
        <taxon>Sutterellaceae</taxon>
        <taxon>Mesosutterella</taxon>
    </lineage>
</organism>
<dbReference type="InterPro" id="IPR036249">
    <property type="entry name" value="Thioredoxin-like_sf"/>
</dbReference>
<protein>
    <submittedName>
        <fullName evidence="11">Thiol:disulfide interchange protein DsbD</fullName>
    </submittedName>
</protein>
<feature type="signal peptide" evidence="8">
    <location>
        <begin position="1"/>
        <end position="25"/>
    </location>
</feature>
<evidence type="ECO:0000313" key="12">
    <source>
        <dbReference type="Proteomes" id="UP000266091"/>
    </source>
</evidence>
<feature type="transmembrane region" description="Helical" evidence="7">
    <location>
        <begin position="408"/>
        <end position="428"/>
    </location>
</feature>
<dbReference type="RefSeq" id="WP_116269547.1">
    <property type="nucleotide sequence ID" value="NZ_BGZJ01000001.1"/>
</dbReference>
<evidence type="ECO:0000256" key="2">
    <source>
        <dbReference type="ARBA" id="ARBA00022692"/>
    </source>
</evidence>
<evidence type="ECO:0000256" key="5">
    <source>
        <dbReference type="ARBA" id="ARBA00023136"/>
    </source>
</evidence>
<accession>A0A388S9Y6</accession>
<dbReference type="InterPro" id="IPR035671">
    <property type="entry name" value="DsbD_gamma"/>
</dbReference>
<feature type="transmembrane region" description="Helical" evidence="7">
    <location>
        <begin position="527"/>
        <end position="544"/>
    </location>
</feature>
<keyword evidence="2 7" id="KW-0812">Transmembrane</keyword>
<feature type="transmembrane region" description="Helical" evidence="7">
    <location>
        <begin position="581"/>
        <end position="600"/>
    </location>
</feature>
<dbReference type="Pfam" id="PF13899">
    <property type="entry name" value="Thioredoxin_7"/>
    <property type="match status" value="1"/>
</dbReference>
<dbReference type="PANTHER" id="PTHR32234:SF3">
    <property type="entry name" value="SUPPRESSION OF COPPER SENSITIVITY PROTEIN"/>
    <property type="match status" value="1"/>
</dbReference>
<dbReference type="GO" id="GO:0017004">
    <property type="term" value="P:cytochrome complex assembly"/>
    <property type="evidence" value="ECO:0007669"/>
    <property type="project" value="UniProtKB-KW"/>
</dbReference>
<comment type="subcellular location">
    <subcellularLocation>
        <location evidence="1">Membrane</location>
        <topology evidence="1">Multi-pass membrane protein</topology>
    </subcellularLocation>
</comment>
<dbReference type="PANTHER" id="PTHR32234">
    <property type="entry name" value="THIOL:DISULFIDE INTERCHANGE PROTEIN DSBD"/>
    <property type="match status" value="1"/>
</dbReference>
<dbReference type="OrthoDB" id="9811036at2"/>
<evidence type="ECO:0000256" key="7">
    <source>
        <dbReference type="SAM" id="Phobius"/>
    </source>
</evidence>
<feature type="transmembrane region" description="Helical" evidence="7">
    <location>
        <begin position="449"/>
        <end position="471"/>
    </location>
</feature>
<dbReference type="PROSITE" id="PS00194">
    <property type="entry name" value="THIOREDOXIN_1"/>
    <property type="match status" value="1"/>
</dbReference>
<gene>
    <name evidence="11" type="ORF">MESMUL_04410</name>
</gene>
<evidence type="ECO:0000259" key="9">
    <source>
        <dbReference type="Pfam" id="PF02683"/>
    </source>
</evidence>
<dbReference type="AlphaFoldDB" id="A0A388S9Y6"/>
<dbReference type="InterPro" id="IPR003834">
    <property type="entry name" value="Cyt_c_assmbl_TM_dom"/>
</dbReference>
<keyword evidence="8" id="KW-0732">Signal</keyword>
<proteinExistence type="predicted"/>